<name>A0A2N9JF43_9ACTN</name>
<accession>A0A2N9JF43</accession>
<protein>
    <submittedName>
        <fullName evidence="1">Uncharacterized protein</fullName>
    </submittedName>
</protein>
<proteinExistence type="predicted"/>
<gene>
    <name evidence="1" type="ORF">MPLG2_1092</name>
</gene>
<dbReference type="EMBL" id="LT985188">
    <property type="protein sequence ID" value="SPD86128.1"/>
    <property type="molecule type" value="Genomic_DNA"/>
</dbReference>
<evidence type="ECO:0000313" key="2">
    <source>
        <dbReference type="Proteomes" id="UP000238164"/>
    </source>
</evidence>
<keyword evidence="2" id="KW-1185">Reference proteome</keyword>
<organism evidence="1 2">
    <name type="scientific">Micropruina glycogenica</name>
    <dbReference type="NCBI Taxonomy" id="75385"/>
    <lineage>
        <taxon>Bacteria</taxon>
        <taxon>Bacillati</taxon>
        <taxon>Actinomycetota</taxon>
        <taxon>Actinomycetes</taxon>
        <taxon>Propionibacteriales</taxon>
        <taxon>Nocardioidaceae</taxon>
        <taxon>Micropruina</taxon>
    </lineage>
</organism>
<dbReference type="Proteomes" id="UP000238164">
    <property type="component" value="Chromosome 1"/>
</dbReference>
<evidence type="ECO:0000313" key="1">
    <source>
        <dbReference type="EMBL" id="SPD86128.1"/>
    </source>
</evidence>
<reference evidence="1 2" key="1">
    <citation type="submission" date="2018-02" db="EMBL/GenBank/DDBJ databases">
        <authorList>
            <person name="Cohen D.B."/>
            <person name="Kent A.D."/>
        </authorList>
    </citation>
    <scope>NUCLEOTIDE SEQUENCE [LARGE SCALE GENOMIC DNA]</scope>
    <source>
        <strain evidence="1">1</strain>
    </source>
</reference>
<dbReference type="AlphaFoldDB" id="A0A2N9JF43"/>
<dbReference type="KEGG" id="mgg:MPLG2_1092"/>
<sequence length="24" mass="2812">MAWCLVILVVAYAAAMWVYRRRVA</sequence>